<dbReference type="Gene3D" id="3.30.300.130">
    <property type="entry name" value="Fe-S cluster assembly (FSCA)"/>
    <property type="match status" value="1"/>
</dbReference>
<dbReference type="InterPro" id="IPR034904">
    <property type="entry name" value="FSCA_dom_sf"/>
</dbReference>
<evidence type="ECO:0000313" key="2">
    <source>
        <dbReference type="EMBL" id="SVD43339.1"/>
    </source>
</evidence>
<dbReference type="SUPFAM" id="SSF117916">
    <property type="entry name" value="Fe-S cluster assembly (FSCA) domain-like"/>
    <property type="match status" value="1"/>
</dbReference>
<reference evidence="2" key="1">
    <citation type="submission" date="2018-05" db="EMBL/GenBank/DDBJ databases">
        <authorList>
            <person name="Lanie J.A."/>
            <person name="Ng W.-L."/>
            <person name="Kazmierczak K.M."/>
            <person name="Andrzejewski T.M."/>
            <person name="Davidsen T.M."/>
            <person name="Wayne K.J."/>
            <person name="Tettelin H."/>
            <person name="Glass J.I."/>
            <person name="Rusch D."/>
            <person name="Podicherti R."/>
            <person name="Tsui H.-C.T."/>
            <person name="Winkler M.E."/>
        </authorList>
    </citation>
    <scope>NUCLEOTIDE SEQUENCE</scope>
</reference>
<protein>
    <recommendedName>
        <fullName evidence="1">MIP18 family-like domain-containing protein</fullName>
    </recommendedName>
</protein>
<evidence type="ECO:0000259" key="1">
    <source>
        <dbReference type="Pfam" id="PF01883"/>
    </source>
</evidence>
<proteinExistence type="predicted"/>
<name>A0A382VA19_9ZZZZ</name>
<feature type="non-terminal residue" evidence="2">
    <location>
        <position position="58"/>
    </location>
</feature>
<dbReference type="EMBL" id="UINC01150348">
    <property type="protein sequence ID" value="SVD43339.1"/>
    <property type="molecule type" value="Genomic_DNA"/>
</dbReference>
<dbReference type="Pfam" id="PF01883">
    <property type="entry name" value="FeS_assembly_P"/>
    <property type="match status" value="1"/>
</dbReference>
<feature type="domain" description="MIP18 family-like" evidence="1">
    <location>
        <begin position="6"/>
        <end position="52"/>
    </location>
</feature>
<gene>
    <name evidence="2" type="ORF">METZ01_LOCUS396193</name>
</gene>
<dbReference type="InterPro" id="IPR002744">
    <property type="entry name" value="MIP18-like"/>
</dbReference>
<accession>A0A382VA19</accession>
<dbReference type="AlphaFoldDB" id="A0A382VA19"/>
<organism evidence="2">
    <name type="scientific">marine metagenome</name>
    <dbReference type="NCBI Taxonomy" id="408172"/>
    <lineage>
        <taxon>unclassified sequences</taxon>
        <taxon>metagenomes</taxon>
        <taxon>ecological metagenomes</taxon>
    </lineage>
</organism>
<sequence length="58" mass="6598">MNKNIIIEALKKIHYPGYSRDIVSFGVVEDINIDNITIIITLKLGSNNQIKDEIKNNI</sequence>